<accession>A0A0X3PXF6</accession>
<reference evidence="2" key="1">
    <citation type="submission" date="2016-01" db="EMBL/GenBank/DDBJ databases">
        <title>Reference transcriptome for the parasite Schistocephalus solidus: insights into the molecular evolution of parasitism.</title>
        <authorList>
            <person name="Hebert F.O."/>
            <person name="Grambauer S."/>
            <person name="Barber I."/>
            <person name="Landry C.R."/>
            <person name="Aubin-Horth N."/>
        </authorList>
    </citation>
    <scope>NUCLEOTIDE SEQUENCE</scope>
</reference>
<name>A0A0X3PXF6_SCHSO</name>
<sequence length="114" mass="12629">MGDSDHSLDTSDEEYVPPVDVEDSSDDKAESSEDEEDLLPAVVKKSAPEKVLDRDAVWNEFLQETETATQVTHVLQLTSPATSSGNSCHHQTFANAQRMYQCLGRFRCPLVSVN</sequence>
<evidence type="ECO:0000313" key="2">
    <source>
        <dbReference type="EMBL" id="JAP56541.1"/>
    </source>
</evidence>
<organism evidence="2">
    <name type="scientific">Schistocephalus solidus</name>
    <name type="common">Tapeworm</name>
    <dbReference type="NCBI Taxonomy" id="70667"/>
    <lineage>
        <taxon>Eukaryota</taxon>
        <taxon>Metazoa</taxon>
        <taxon>Spiralia</taxon>
        <taxon>Lophotrochozoa</taxon>
        <taxon>Platyhelminthes</taxon>
        <taxon>Cestoda</taxon>
        <taxon>Eucestoda</taxon>
        <taxon>Diphyllobothriidea</taxon>
        <taxon>Diphyllobothriidae</taxon>
        <taxon>Schistocephalus</taxon>
    </lineage>
</organism>
<feature type="compositionally biased region" description="Acidic residues" evidence="1">
    <location>
        <begin position="10"/>
        <end position="25"/>
    </location>
</feature>
<dbReference type="AlphaFoldDB" id="A0A0X3PXF6"/>
<dbReference type="EMBL" id="GEEE01019365">
    <property type="protein sequence ID" value="JAP43860.1"/>
    <property type="molecule type" value="Transcribed_RNA"/>
</dbReference>
<dbReference type="EMBL" id="GEEE01006684">
    <property type="protein sequence ID" value="JAP56541.1"/>
    <property type="molecule type" value="Transcribed_RNA"/>
</dbReference>
<gene>
    <name evidence="2" type="primary">CFDP1</name>
    <name evidence="2" type="ORF">TR104289</name>
</gene>
<evidence type="ECO:0000256" key="1">
    <source>
        <dbReference type="SAM" id="MobiDB-lite"/>
    </source>
</evidence>
<protein>
    <submittedName>
        <fullName evidence="2">Craniofacial development protein 1</fullName>
    </submittedName>
</protein>
<proteinExistence type="predicted"/>
<feature type="region of interest" description="Disordered" evidence="1">
    <location>
        <begin position="1"/>
        <end position="39"/>
    </location>
</feature>